<dbReference type="PANTHER" id="PTHR31042:SF70">
    <property type="entry name" value="OS01G0695200 PROTEIN"/>
    <property type="match status" value="1"/>
</dbReference>
<dbReference type="GO" id="GO:0016757">
    <property type="term" value="F:glycosyltransferase activity"/>
    <property type="evidence" value="ECO:0007669"/>
    <property type="project" value="UniProtKB-KW"/>
</dbReference>
<organism evidence="6 7">
    <name type="scientific">Quillaja saponaria</name>
    <name type="common">Soap bark tree</name>
    <dbReference type="NCBI Taxonomy" id="32244"/>
    <lineage>
        <taxon>Eukaryota</taxon>
        <taxon>Viridiplantae</taxon>
        <taxon>Streptophyta</taxon>
        <taxon>Embryophyta</taxon>
        <taxon>Tracheophyta</taxon>
        <taxon>Spermatophyta</taxon>
        <taxon>Magnoliopsida</taxon>
        <taxon>eudicotyledons</taxon>
        <taxon>Gunneridae</taxon>
        <taxon>Pentapetalae</taxon>
        <taxon>rosids</taxon>
        <taxon>fabids</taxon>
        <taxon>Fabales</taxon>
        <taxon>Quillajaceae</taxon>
        <taxon>Quillaja</taxon>
    </lineage>
</organism>
<keyword evidence="7" id="KW-1185">Reference proteome</keyword>
<proteinExistence type="predicted"/>
<protein>
    <submittedName>
        <fullName evidence="6">Core-2/I-branching beta-1,6-N-acetylglucosaminyltransferase family protein</fullName>
    </submittedName>
</protein>
<comment type="subcellular location">
    <subcellularLocation>
        <location evidence="1">Membrane</location>
        <topology evidence="1">Single-pass type II membrane protein</topology>
    </subcellularLocation>
</comment>
<gene>
    <name evidence="6" type="ORF">O6P43_000550</name>
</gene>
<dbReference type="EMBL" id="JARAOO010000001">
    <property type="protein sequence ID" value="KAJ7981265.1"/>
    <property type="molecule type" value="Genomic_DNA"/>
</dbReference>
<keyword evidence="5" id="KW-0325">Glycoprotein</keyword>
<keyword evidence="4" id="KW-0472">Membrane</keyword>
<evidence type="ECO:0000256" key="4">
    <source>
        <dbReference type="ARBA" id="ARBA00023136"/>
    </source>
</evidence>
<dbReference type="PANTHER" id="PTHR31042">
    <property type="entry name" value="CORE-2/I-BRANCHING BETA-1,6-N-ACETYLGLUCOSAMINYLTRANSFERASE FAMILY PROTEIN-RELATED"/>
    <property type="match status" value="1"/>
</dbReference>
<dbReference type="InterPro" id="IPR044174">
    <property type="entry name" value="BC10-like"/>
</dbReference>
<evidence type="ECO:0000256" key="1">
    <source>
        <dbReference type="ARBA" id="ARBA00004606"/>
    </source>
</evidence>
<reference evidence="6 7" key="1">
    <citation type="journal article" date="2023" name="Science">
        <title>Elucidation of the pathway for biosynthesis of saponin adjuvants from the soapbark tree.</title>
        <authorList>
            <person name="Reed J."/>
            <person name="Orme A."/>
            <person name="El-Demerdash A."/>
            <person name="Owen C."/>
            <person name="Martin L.B.B."/>
            <person name="Misra R.C."/>
            <person name="Kikuchi S."/>
            <person name="Rejzek M."/>
            <person name="Martin A.C."/>
            <person name="Harkess A."/>
            <person name="Leebens-Mack J."/>
            <person name="Louveau T."/>
            <person name="Stephenson M.J."/>
            <person name="Osbourn A."/>
        </authorList>
    </citation>
    <scope>NUCLEOTIDE SEQUENCE [LARGE SCALE GENOMIC DNA]</scope>
    <source>
        <strain evidence="6">S10</strain>
    </source>
</reference>
<evidence type="ECO:0000313" key="7">
    <source>
        <dbReference type="Proteomes" id="UP001163823"/>
    </source>
</evidence>
<sequence>MTDDFHYLKWDTFFKNSDRASFSIYIHSEPNFVFDETTTRSDFFYGRQLKNSIPAERLLIEEALRDPGNQRFILLSDSCVPLYNFSYIYNYVMSSPESFVDSFSNPKDGRYNPKMSPVIPKEKWRKGSQWITLIRRHATIVVDDDIVFPVFEKYCKSQQGIDIKFPIQMPRLLKHGNCIPDEHYVQTLLEMSGAENELERRTLTYTSWDQSAVRGTRKSWHPVTLTYSDVTPEQVAKIKDINQVYYKSERRTEWCQANSKFTSCFLFARKFTTGAAVRLLTEGFIGPFNVYSSQS</sequence>
<dbReference type="Pfam" id="PF02485">
    <property type="entry name" value="Branch"/>
    <property type="match status" value="1"/>
</dbReference>
<dbReference type="Proteomes" id="UP001163823">
    <property type="component" value="Chromosome 1"/>
</dbReference>
<comment type="caution">
    <text evidence="6">The sequence shown here is derived from an EMBL/GenBank/DDBJ whole genome shotgun (WGS) entry which is preliminary data.</text>
</comment>
<dbReference type="AlphaFoldDB" id="A0AAD7VMN0"/>
<dbReference type="KEGG" id="qsa:O6P43_000550"/>
<keyword evidence="2" id="KW-0328">Glycosyltransferase</keyword>
<name>A0AAD7VMN0_QUISA</name>
<accession>A0AAD7VMN0</accession>
<dbReference type="GO" id="GO:0016020">
    <property type="term" value="C:membrane"/>
    <property type="evidence" value="ECO:0007669"/>
    <property type="project" value="UniProtKB-SubCell"/>
</dbReference>
<dbReference type="InterPro" id="IPR003406">
    <property type="entry name" value="Glyco_trans_14"/>
</dbReference>
<keyword evidence="3" id="KW-0808">Transferase</keyword>
<evidence type="ECO:0000256" key="3">
    <source>
        <dbReference type="ARBA" id="ARBA00022679"/>
    </source>
</evidence>
<evidence type="ECO:0000256" key="2">
    <source>
        <dbReference type="ARBA" id="ARBA00022676"/>
    </source>
</evidence>
<evidence type="ECO:0000313" key="6">
    <source>
        <dbReference type="EMBL" id="KAJ7981265.1"/>
    </source>
</evidence>
<evidence type="ECO:0000256" key="5">
    <source>
        <dbReference type="ARBA" id="ARBA00023180"/>
    </source>
</evidence>